<dbReference type="GO" id="GO:0010468">
    <property type="term" value="P:regulation of gene expression"/>
    <property type="evidence" value="ECO:0007669"/>
    <property type="project" value="UniProtKB-ARBA"/>
</dbReference>
<proteinExistence type="predicted"/>
<dbReference type="AlphaFoldDB" id="A0A2S2N8H2"/>
<reference evidence="3" key="1">
    <citation type="submission" date="2018-04" db="EMBL/GenBank/DDBJ databases">
        <title>Transcriptome of Schizaphis graminum biotype I.</title>
        <authorList>
            <person name="Scully E.D."/>
            <person name="Geib S.M."/>
            <person name="Palmer N.A."/>
            <person name="Koch K."/>
            <person name="Bradshaw J."/>
            <person name="Heng-Moss T."/>
            <person name="Sarath G."/>
        </authorList>
    </citation>
    <scope>NUCLEOTIDE SEQUENCE</scope>
</reference>
<dbReference type="PROSITE" id="PS50137">
    <property type="entry name" value="DS_RBD"/>
    <property type="match status" value="2"/>
</dbReference>
<feature type="domain" description="DRBM" evidence="2">
    <location>
        <begin position="155"/>
        <end position="216"/>
    </location>
</feature>
<dbReference type="InterPro" id="IPR014720">
    <property type="entry name" value="dsRBD_dom"/>
</dbReference>
<feature type="domain" description="DRBM" evidence="2">
    <location>
        <begin position="1"/>
        <end position="64"/>
    </location>
</feature>
<sequence length="288" mass="32905">MDESTGIDNTTLLRDFNETQPFQEWSPFICHGPSHLPTFKVSLYLNGSQFNGYGSSKKKAKINAIMNYKSSSMNYNANSKTNNTIESDNAVLKRKHTDNFMENPPSKKLLIESQDDVHQKSVIPVFKRQCTDDFIENSLPKKLAIDSQVAVHQISAVCILHEIFAGQTLTYEQEQSHGLLESISVIVSGNKYKGYGKNKKEAKEIACRNALISLYESLPIDNIKYKNQIEMLRTDYDDSKIIDHFAGITDKVYQKLEFTENKFKEYSVIASIIKVNELLVNNELFYIY</sequence>
<dbReference type="EMBL" id="GGMR01000810">
    <property type="protein sequence ID" value="MBY13429.1"/>
    <property type="molecule type" value="Transcribed_RNA"/>
</dbReference>
<dbReference type="Pfam" id="PF00035">
    <property type="entry name" value="dsrm"/>
    <property type="match status" value="2"/>
</dbReference>
<evidence type="ECO:0000259" key="2">
    <source>
        <dbReference type="PROSITE" id="PS50137"/>
    </source>
</evidence>
<dbReference type="SUPFAM" id="SSF54768">
    <property type="entry name" value="dsRNA-binding domain-like"/>
    <property type="match status" value="2"/>
</dbReference>
<protein>
    <recommendedName>
        <fullName evidence="2">DRBM domain-containing protein</fullName>
    </recommendedName>
</protein>
<keyword evidence="1" id="KW-0694">RNA-binding</keyword>
<dbReference type="SMART" id="SM00358">
    <property type="entry name" value="DSRM"/>
    <property type="match status" value="2"/>
</dbReference>
<gene>
    <name evidence="3" type="ORF">g.100529</name>
</gene>
<name>A0A2S2N8H2_SCHGA</name>
<evidence type="ECO:0000313" key="3">
    <source>
        <dbReference type="EMBL" id="MBY13429.1"/>
    </source>
</evidence>
<dbReference type="GO" id="GO:0003723">
    <property type="term" value="F:RNA binding"/>
    <property type="evidence" value="ECO:0007669"/>
    <property type="project" value="UniProtKB-UniRule"/>
</dbReference>
<accession>A0A2S2N8H2</accession>
<organism evidence="3">
    <name type="scientific">Schizaphis graminum</name>
    <name type="common">Green bug aphid</name>
    <dbReference type="NCBI Taxonomy" id="13262"/>
    <lineage>
        <taxon>Eukaryota</taxon>
        <taxon>Metazoa</taxon>
        <taxon>Ecdysozoa</taxon>
        <taxon>Arthropoda</taxon>
        <taxon>Hexapoda</taxon>
        <taxon>Insecta</taxon>
        <taxon>Pterygota</taxon>
        <taxon>Neoptera</taxon>
        <taxon>Paraneoptera</taxon>
        <taxon>Hemiptera</taxon>
        <taxon>Sternorrhyncha</taxon>
        <taxon>Aphidomorpha</taxon>
        <taxon>Aphidoidea</taxon>
        <taxon>Aphididae</taxon>
        <taxon>Aphidini</taxon>
        <taxon>Schizaphis</taxon>
    </lineage>
</organism>
<dbReference type="Gene3D" id="3.30.160.20">
    <property type="match status" value="2"/>
</dbReference>
<evidence type="ECO:0000256" key="1">
    <source>
        <dbReference type="PROSITE-ProRule" id="PRU00266"/>
    </source>
</evidence>